<name>I0HT32_RUBGI</name>
<reference evidence="2 3" key="1">
    <citation type="journal article" date="2012" name="J. Bacteriol.">
        <title>Complete genome sequence of phototrophic betaproteobacterium Rubrivivax gelatinosus IL144.</title>
        <authorList>
            <person name="Nagashima S."/>
            <person name="Kamimura A."/>
            <person name="Shimizu T."/>
            <person name="Nakamura-isaki S."/>
            <person name="Aono E."/>
            <person name="Sakamoto K."/>
            <person name="Ichikawa N."/>
            <person name="Nakazawa H."/>
            <person name="Sekine M."/>
            <person name="Yamazaki S."/>
            <person name="Fujita N."/>
            <person name="Shimada K."/>
            <person name="Hanada S."/>
            <person name="Nagashima K.V.P."/>
        </authorList>
    </citation>
    <scope>NUCLEOTIDE SEQUENCE [LARGE SCALE GENOMIC DNA]</scope>
    <source>
        <strain evidence="3">NBRC 100245 / IL144</strain>
    </source>
</reference>
<protein>
    <submittedName>
        <fullName evidence="2">Uncharacterized protein</fullName>
    </submittedName>
</protein>
<dbReference type="EMBL" id="AP012320">
    <property type="protein sequence ID" value="BAL96169.1"/>
    <property type="molecule type" value="Genomic_DNA"/>
</dbReference>
<dbReference type="AlphaFoldDB" id="I0HT32"/>
<evidence type="ECO:0000313" key="3">
    <source>
        <dbReference type="Proteomes" id="UP000007883"/>
    </source>
</evidence>
<organism evidence="2 3">
    <name type="scientific">Rubrivivax gelatinosus (strain NBRC 100245 / IL144)</name>
    <dbReference type="NCBI Taxonomy" id="983917"/>
    <lineage>
        <taxon>Bacteria</taxon>
        <taxon>Pseudomonadati</taxon>
        <taxon>Pseudomonadota</taxon>
        <taxon>Betaproteobacteria</taxon>
        <taxon>Burkholderiales</taxon>
        <taxon>Sphaerotilaceae</taxon>
        <taxon>Rubrivivax</taxon>
    </lineage>
</organism>
<keyword evidence="3" id="KW-1185">Reference proteome</keyword>
<feature type="transmembrane region" description="Helical" evidence="1">
    <location>
        <begin position="26"/>
        <end position="47"/>
    </location>
</feature>
<dbReference type="RefSeq" id="WP_014429030.1">
    <property type="nucleotide sequence ID" value="NC_017075.1"/>
</dbReference>
<evidence type="ECO:0000313" key="2">
    <source>
        <dbReference type="EMBL" id="BAL96169.1"/>
    </source>
</evidence>
<gene>
    <name evidence="2" type="ordered locus">RGE_28300</name>
</gene>
<accession>I0HT32</accession>
<keyword evidence="1" id="KW-1133">Transmembrane helix</keyword>
<evidence type="ECO:0000256" key="1">
    <source>
        <dbReference type="SAM" id="Phobius"/>
    </source>
</evidence>
<proteinExistence type="predicted"/>
<dbReference type="KEGG" id="rge:RGE_28300"/>
<sequence length="195" mass="22031">MAEPQFCLLTIDHWSTCMTKSEWSGWMQAIGSVFAIVAGVLGIWYQLREQQRNFHRQQAAQSLGQVIELRDLLLVCSQLLQEANDSARTPSGYQLYLTEAYRSNRWTQAVELMREAKTYPIPGADLKVAFRVAIEQVECAFGLRNRTLLSLTTIGPEDWDARTSDDAVRYAAALKVLTDSIKDLEAGVDRLQARC</sequence>
<keyword evidence="1" id="KW-0812">Transmembrane</keyword>
<dbReference type="HOGENOM" id="CLU_1395409_0_0_4"/>
<dbReference type="Proteomes" id="UP000007883">
    <property type="component" value="Chromosome"/>
</dbReference>
<keyword evidence="1" id="KW-0472">Membrane</keyword>